<feature type="region of interest" description="Disordered" evidence="1">
    <location>
        <begin position="20"/>
        <end position="62"/>
    </location>
</feature>
<proteinExistence type="predicted"/>
<organism evidence="2 3">
    <name type="scientific">Riccia fluitans</name>
    <dbReference type="NCBI Taxonomy" id="41844"/>
    <lineage>
        <taxon>Eukaryota</taxon>
        <taxon>Viridiplantae</taxon>
        <taxon>Streptophyta</taxon>
        <taxon>Embryophyta</taxon>
        <taxon>Marchantiophyta</taxon>
        <taxon>Marchantiopsida</taxon>
        <taxon>Marchantiidae</taxon>
        <taxon>Marchantiales</taxon>
        <taxon>Ricciaceae</taxon>
        <taxon>Riccia</taxon>
    </lineage>
</organism>
<comment type="caution">
    <text evidence="2">The sequence shown here is derived from an EMBL/GenBank/DDBJ whole genome shotgun (WGS) entry which is preliminary data.</text>
</comment>
<dbReference type="AlphaFoldDB" id="A0ABD1XJ26"/>
<keyword evidence="3" id="KW-1185">Reference proteome</keyword>
<evidence type="ECO:0000256" key="1">
    <source>
        <dbReference type="SAM" id="MobiDB-lite"/>
    </source>
</evidence>
<dbReference type="EMBL" id="JBHFFA010000008">
    <property type="protein sequence ID" value="KAL2608759.1"/>
    <property type="molecule type" value="Genomic_DNA"/>
</dbReference>
<feature type="compositionally biased region" description="Polar residues" evidence="1">
    <location>
        <begin position="22"/>
        <end position="35"/>
    </location>
</feature>
<accession>A0ABD1XJ26</accession>
<evidence type="ECO:0000313" key="3">
    <source>
        <dbReference type="Proteomes" id="UP001605036"/>
    </source>
</evidence>
<gene>
    <name evidence="2" type="ORF">R1flu_027332</name>
</gene>
<feature type="compositionally biased region" description="Basic and acidic residues" evidence="1">
    <location>
        <begin position="44"/>
        <end position="58"/>
    </location>
</feature>
<sequence length="80" mass="9088">MSAFQSLLATRLMELARPLNLSPRNEQTSGKQITSAGIELNGRNPKEGGDRTESKDEDVGFDDCWNVYPTDSNRWLRHHK</sequence>
<name>A0ABD1XJ26_9MARC</name>
<protein>
    <submittedName>
        <fullName evidence="2">Uncharacterized protein</fullName>
    </submittedName>
</protein>
<dbReference type="Proteomes" id="UP001605036">
    <property type="component" value="Unassembled WGS sequence"/>
</dbReference>
<reference evidence="2 3" key="1">
    <citation type="submission" date="2024-09" db="EMBL/GenBank/DDBJ databases">
        <title>Chromosome-scale assembly of Riccia fluitans.</title>
        <authorList>
            <person name="Paukszto L."/>
            <person name="Sawicki J."/>
            <person name="Karawczyk K."/>
            <person name="Piernik-Szablinska J."/>
            <person name="Szczecinska M."/>
            <person name="Mazdziarz M."/>
        </authorList>
    </citation>
    <scope>NUCLEOTIDE SEQUENCE [LARGE SCALE GENOMIC DNA]</scope>
    <source>
        <strain evidence="2">Rf_01</strain>
        <tissue evidence="2">Aerial parts of the thallus</tissue>
    </source>
</reference>
<evidence type="ECO:0000313" key="2">
    <source>
        <dbReference type="EMBL" id="KAL2608759.1"/>
    </source>
</evidence>